<dbReference type="Proteomes" id="UP000460272">
    <property type="component" value="Unassembled WGS sequence"/>
</dbReference>
<protein>
    <submittedName>
        <fullName evidence="1">Uncharacterized protein</fullName>
    </submittedName>
</protein>
<dbReference type="EMBL" id="RPFW01000006">
    <property type="protein sequence ID" value="TVZ01482.1"/>
    <property type="molecule type" value="Genomic_DNA"/>
</dbReference>
<gene>
    <name evidence="1" type="ORF">EAS64_28640</name>
</gene>
<name>A0A6P2BR27_9ACTN</name>
<dbReference type="OrthoDB" id="321649at2"/>
<evidence type="ECO:0000313" key="1">
    <source>
        <dbReference type="EMBL" id="TVZ01482.1"/>
    </source>
</evidence>
<dbReference type="AlphaFoldDB" id="A0A6P2BR27"/>
<sequence>MAAYLPGARNQRDELRPGLDARDLLDGRGAPLADAWCTGTSVRDFVRVMDERPFEEEAVRSVFGAPPEGAHLVFTTDDAEQAATAN</sequence>
<proteinExistence type="predicted"/>
<dbReference type="RefSeq" id="WP_145858122.1">
    <property type="nucleotide sequence ID" value="NZ_RPFW01000006.1"/>
</dbReference>
<organism evidence="1 2">
    <name type="scientific">Trebonia kvetii</name>
    <dbReference type="NCBI Taxonomy" id="2480626"/>
    <lineage>
        <taxon>Bacteria</taxon>
        <taxon>Bacillati</taxon>
        <taxon>Actinomycetota</taxon>
        <taxon>Actinomycetes</taxon>
        <taxon>Streptosporangiales</taxon>
        <taxon>Treboniaceae</taxon>
        <taxon>Trebonia</taxon>
    </lineage>
</organism>
<accession>A0A6P2BR27</accession>
<reference evidence="1 2" key="1">
    <citation type="submission" date="2018-11" db="EMBL/GenBank/DDBJ databases">
        <title>Trebonia kvetii gen.nov., sp.nov., a novel acidophilic actinobacterium, and proposal of the new actinobacterial family Treboniaceae fam. nov.</title>
        <authorList>
            <person name="Rapoport D."/>
            <person name="Sagova-Mareckova M."/>
            <person name="Sedlacek I."/>
            <person name="Provaznik J."/>
            <person name="Kralova S."/>
            <person name="Pavlinic D."/>
            <person name="Benes V."/>
            <person name="Kopecky J."/>
        </authorList>
    </citation>
    <scope>NUCLEOTIDE SEQUENCE [LARGE SCALE GENOMIC DNA]</scope>
    <source>
        <strain evidence="1 2">15Tr583</strain>
    </source>
</reference>
<keyword evidence="2" id="KW-1185">Reference proteome</keyword>
<comment type="caution">
    <text evidence="1">The sequence shown here is derived from an EMBL/GenBank/DDBJ whole genome shotgun (WGS) entry which is preliminary data.</text>
</comment>
<evidence type="ECO:0000313" key="2">
    <source>
        <dbReference type="Proteomes" id="UP000460272"/>
    </source>
</evidence>